<keyword evidence="2" id="KW-1185">Reference proteome</keyword>
<protein>
    <submittedName>
        <fullName evidence="1">Uncharacterized protein</fullName>
    </submittedName>
</protein>
<proteinExistence type="predicted"/>
<organism evidence="1 2">
    <name type="scientific">Dorcoceras hygrometricum</name>
    <dbReference type="NCBI Taxonomy" id="472368"/>
    <lineage>
        <taxon>Eukaryota</taxon>
        <taxon>Viridiplantae</taxon>
        <taxon>Streptophyta</taxon>
        <taxon>Embryophyta</taxon>
        <taxon>Tracheophyta</taxon>
        <taxon>Spermatophyta</taxon>
        <taxon>Magnoliopsida</taxon>
        <taxon>eudicotyledons</taxon>
        <taxon>Gunneridae</taxon>
        <taxon>Pentapetalae</taxon>
        <taxon>asterids</taxon>
        <taxon>lamiids</taxon>
        <taxon>Lamiales</taxon>
        <taxon>Gesneriaceae</taxon>
        <taxon>Didymocarpoideae</taxon>
        <taxon>Trichosporeae</taxon>
        <taxon>Loxocarpinae</taxon>
        <taxon>Dorcoceras</taxon>
    </lineage>
</organism>
<accession>A0A2Z7B4A2</accession>
<evidence type="ECO:0000313" key="2">
    <source>
        <dbReference type="Proteomes" id="UP000250235"/>
    </source>
</evidence>
<name>A0A2Z7B4A2_9LAMI</name>
<dbReference type="EMBL" id="KV011296">
    <property type="protein sequence ID" value="KZV26342.1"/>
    <property type="molecule type" value="Genomic_DNA"/>
</dbReference>
<evidence type="ECO:0000313" key="1">
    <source>
        <dbReference type="EMBL" id="KZV26342.1"/>
    </source>
</evidence>
<sequence length="148" mass="16985">MVVGRIIVIPVGARHKCQRAGGWIRIPNKRLPGSCICTSYLVSQLKSEPVHSNTYRQNSTQVPYTHAGINYKNRAQINKICLPRSLQQQRNYRLHGKKTQQLRTSSPPVIQSLKWVAIERAKQGEFSATKIVQNKGWKRWESNGEMFE</sequence>
<reference evidence="1 2" key="1">
    <citation type="journal article" date="2015" name="Proc. Natl. Acad. Sci. U.S.A.">
        <title>The resurrection genome of Boea hygrometrica: A blueprint for survival of dehydration.</title>
        <authorList>
            <person name="Xiao L."/>
            <person name="Yang G."/>
            <person name="Zhang L."/>
            <person name="Yang X."/>
            <person name="Zhao S."/>
            <person name="Ji Z."/>
            <person name="Zhou Q."/>
            <person name="Hu M."/>
            <person name="Wang Y."/>
            <person name="Chen M."/>
            <person name="Xu Y."/>
            <person name="Jin H."/>
            <person name="Xiao X."/>
            <person name="Hu G."/>
            <person name="Bao F."/>
            <person name="Hu Y."/>
            <person name="Wan P."/>
            <person name="Li L."/>
            <person name="Deng X."/>
            <person name="Kuang T."/>
            <person name="Xiang C."/>
            <person name="Zhu J.K."/>
            <person name="Oliver M.J."/>
            <person name="He Y."/>
        </authorList>
    </citation>
    <scope>NUCLEOTIDE SEQUENCE [LARGE SCALE GENOMIC DNA]</scope>
    <source>
        <strain evidence="2">cv. XS01</strain>
    </source>
</reference>
<dbReference type="Proteomes" id="UP000250235">
    <property type="component" value="Unassembled WGS sequence"/>
</dbReference>
<gene>
    <name evidence="1" type="ORF">F511_38029</name>
</gene>
<dbReference type="AlphaFoldDB" id="A0A2Z7B4A2"/>